<accession>A0A816X4F9</accession>
<protein>
    <submittedName>
        <fullName evidence="1">Uncharacterized protein</fullName>
    </submittedName>
</protein>
<proteinExistence type="predicted"/>
<evidence type="ECO:0000313" key="2">
    <source>
        <dbReference type="Proteomes" id="UP000663887"/>
    </source>
</evidence>
<dbReference type="Proteomes" id="UP000663887">
    <property type="component" value="Unassembled WGS sequence"/>
</dbReference>
<organism evidence="1 2">
    <name type="scientific">Rotaria magnacalcarata</name>
    <dbReference type="NCBI Taxonomy" id="392030"/>
    <lineage>
        <taxon>Eukaryota</taxon>
        <taxon>Metazoa</taxon>
        <taxon>Spiralia</taxon>
        <taxon>Gnathifera</taxon>
        <taxon>Rotifera</taxon>
        <taxon>Eurotatoria</taxon>
        <taxon>Bdelloidea</taxon>
        <taxon>Philodinida</taxon>
        <taxon>Philodinidae</taxon>
        <taxon>Rotaria</taxon>
    </lineage>
</organism>
<gene>
    <name evidence="1" type="ORF">XDN619_LOCUS26958</name>
</gene>
<sequence length="458" mass="51515">MTAADFWSQGRVLVVGDSRVRRLCGTPDPVLATNVDYAFEGGVLIHDLVTLVDNNIEDHHNIVIIVGFIGDETERYLHKISDEETVTLIRSKECNPCDHIIETVQSAHASWVALKPGRMILWSLPYYVDFATHNSGKMGECDMGDVLAISHDSSYRFVQFITRLKLQWVTSLPDIPFCQLNRVLFAGKNFRSLFNSFGAVSGENYRFPTRLLTDGLHPSAQLVREMWKFFHVTVSDLHDKLSGRTLVTLPPSETSANKLAIPAKPKKVYVKSGGSEKRKFKGNNNPYVYKKINLFPQKAAVHTRLSDHRDEDLGEEIIEEEPVEYFENRSWKAPQKPSTSSSYHSAPLGNVLPGPTQWSWGYHKRMVAETKLAVYTKGVQEQAWAEGRLATIIREKGLRAAKEGDLETVNIASKKWMEKLHNKMNAPHPQAKLLQDDINALLPIETDGDSSSSSDSNV</sequence>
<comment type="caution">
    <text evidence="1">The sequence shown here is derived from an EMBL/GenBank/DDBJ whole genome shotgun (WGS) entry which is preliminary data.</text>
</comment>
<dbReference type="EMBL" id="CAJNRG010012687">
    <property type="protein sequence ID" value="CAF2142322.1"/>
    <property type="molecule type" value="Genomic_DNA"/>
</dbReference>
<name>A0A816X4F9_9BILA</name>
<reference evidence="1" key="1">
    <citation type="submission" date="2021-02" db="EMBL/GenBank/DDBJ databases">
        <authorList>
            <person name="Nowell W R."/>
        </authorList>
    </citation>
    <scope>NUCLEOTIDE SEQUENCE</scope>
</reference>
<evidence type="ECO:0000313" key="1">
    <source>
        <dbReference type="EMBL" id="CAF2142322.1"/>
    </source>
</evidence>
<dbReference type="AlphaFoldDB" id="A0A816X4F9"/>